<keyword evidence="1" id="KW-0732">Signal</keyword>
<evidence type="ECO:0000256" key="1">
    <source>
        <dbReference type="SAM" id="SignalP"/>
    </source>
</evidence>
<proteinExistence type="predicted"/>
<organism evidence="2">
    <name type="scientific">Ananas comosus var. bracteatus</name>
    <name type="common">red pineapple</name>
    <dbReference type="NCBI Taxonomy" id="296719"/>
    <lineage>
        <taxon>Eukaryota</taxon>
        <taxon>Viridiplantae</taxon>
        <taxon>Streptophyta</taxon>
        <taxon>Embryophyta</taxon>
        <taxon>Tracheophyta</taxon>
        <taxon>Spermatophyta</taxon>
        <taxon>Magnoliopsida</taxon>
        <taxon>Liliopsida</taxon>
        <taxon>Poales</taxon>
        <taxon>Bromeliaceae</taxon>
        <taxon>Bromelioideae</taxon>
        <taxon>Ananas</taxon>
    </lineage>
</organism>
<evidence type="ECO:0008006" key="3">
    <source>
        <dbReference type="Google" id="ProtNLM"/>
    </source>
</evidence>
<feature type="signal peptide" evidence="1">
    <location>
        <begin position="1"/>
        <end position="26"/>
    </location>
</feature>
<feature type="chain" id="PRO_5027972554" description="Secreted protein" evidence="1">
    <location>
        <begin position="27"/>
        <end position="100"/>
    </location>
</feature>
<sequence length="100" mass="11232">MIPHASPLVVFALFCLLEHFPPLLEAWILERSSLERRTSTLVGLGPCWELLKRHDDWTIEVLTILACHLCSYAHACEGRSPQAGTPELAYATYVRPCGIE</sequence>
<dbReference type="EMBL" id="LR862135">
    <property type="protein sequence ID" value="CAD1840476.1"/>
    <property type="molecule type" value="Genomic_DNA"/>
</dbReference>
<protein>
    <recommendedName>
        <fullName evidence="3">Secreted protein</fullName>
    </recommendedName>
</protein>
<accession>A0A6V7QCA0</accession>
<dbReference type="AlphaFoldDB" id="A0A6V7QCA0"/>
<gene>
    <name evidence="2" type="ORF">CB5_LOCUS23687</name>
</gene>
<reference evidence="2" key="1">
    <citation type="submission" date="2020-07" db="EMBL/GenBank/DDBJ databases">
        <authorList>
            <person name="Lin J."/>
        </authorList>
    </citation>
    <scope>NUCLEOTIDE SEQUENCE</scope>
</reference>
<name>A0A6V7QCA0_ANACO</name>
<evidence type="ECO:0000313" key="2">
    <source>
        <dbReference type="EMBL" id="CAD1840476.1"/>
    </source>
</evidence>